<comment type="caution">
    <text evidence="1">The sequence shown here is derived from an EMBL/GenBank/DDBJ whole genome shotgun (WGS) entry which is preliminary data.</text>
</comment>
<dbReference type="EMBL" id="LKEA01000025">
    <property type="protein sequence ID" value="ROV98767.1"/>
    <property type="molecule type" value="Genomic_DNA"/>
</dbReference>
<name>A0A423W5Z3_9PEZI</name>
<evidence type="ECO:0000313" key="2">
    <source>
        <dbReference type="Proteomes" id="UP000283895"/>
    </source>
</evidence>
<proteinExistence type="predicted"/>
<accession>A0A423W5Z3</accession>
<keyword evidence="2" id="KW-1185">Reference proteome</keyword>
<sequence>MESRKPKDVTTGVKAAQAMLTGVELKLDTIQVDLEYTKKKAKSLKYQMDLIVAILRHSEPVFNTNWEAVAGEIDPKGRVTAAKAKKAYTRVAAHLGLDNEAVGDDAGAAGPSRTT</sequence>
<dbReference type="OrthoDB" id="10642285at2759"/>
<reference evidence="1 2" key="1">
    <citation type="submission" date="2015-09" db="EMBL/GenBank/DDBJ databases">
        <title>Host preference determinants of Valsa canker pathogens revealed by comparative genomics.</title>
        <authorList>
            <person name="Yin Z."/>
            <person name="Huang L."/>
        </authorList>
    </citation>
    <scope>NUCLEOTIDE SEQUENCE [LARGE SCALE GENOMIC DNA]</scope>
    <source>
        <strain evidence="1 2">03-1</strain>
    </source>
</reference>
<gene>
    <name evidence="1" type="ORF">VMCG_06817</name>
</gene>
<dbReference type="Proteomes" id="UP000283895">
    <property type="component" value="Unassembled WGS sequence"/>
</dbReference>
<protein>
    <submittedName>
        <fullName evidence="1">Uncharacterized protein</fullName>
    </submittedName>
</protein>
<organism evidence="1 2">
    <name type="scientific">Cytospora schulzeri</name>
    <dbReference type="NCBI Taxonomy" id="448051"/>
    <lineage>
        <taxon>Eukaryota</taxon>
        <taxon>Fungi</taxon>
        <taxon>Dikarya</taxon>
        <taxon>Ascomycota</taxon>
        <taxon>Pezizomycotina</taxon>
        <taxon>Sordariomycetes</taxon>
        <taxon>Sordariomycetidae</taxon>
        <taxon>Diaporthales</taxon>
        <taxon>Cytosporaceae</taxon>
        <taxon>Cytospora</taxon>
    </lineage>
</organism>
<evidence type="ECO:0000313" key="1">
    <source>
        <dbReference type="EMBL" id="ROV98767.1"/>
    </source>
</evidence>
<dbReference type="AlphaFoldDB" id="A0A423W5Z3"/>